<feature type="compositionally biased region" description="Low complexity" evidence="1">
    <location>
        <begin position="27"/>
        <end position="47"/>
    </location>
</feature>
<evidence type="ECO:0000256" key="1">
    <source>
        <dbReference type="SAM" id="MobiDB-lite"/>
    </source>
</evidence>
<evidence type="ECO:0000313" key="3">
    <source>
        <dbReference type="EMBL" id="BCB77487.1"/>
    </source>
</evidence>
<dbReference type="KEGG" id="pfla:Pflav_038970"/>
<dbReference type="EMBL" id="AP022870">
    <property type="protein sequence ID" value="BCB77487.1"/>
    <property type="molecule type" value="Genomic_DNA"/>
</dbReference>
<dbReference type="Proteomes" id="UP000502508">
    <property type="component" value="Chromosome"/>
</dbReference>
<reference evidence="3 4" key="2">
    <citation type="submission" date="2020-03" db="EMBL/GenBank/DDBJ databases">
        <authorList>
            <person name="Ichikawa N."/>
            <person name="Kimura A."/>
            <person name="Kitahashi Y."/>
            <person name="Uohara A."/>
        </authorList>
    </citation>
    <scope>NUCLEOTIDE SEQUENCE [LARGE SCALE GENOMIC DNA]</scope>
    <source>
        <strain evidence="3 4">NBRC 107702</strain>
    </source>
</reference>
<evidence type="ECO:0000313" key="4">
    <source>
        <dbReference type="Proteomes" id="UP000502508"/>
    </source>
</evidence>
<gene>
    <name evidence="3" type="ORF">Pflav_038970</name>
</gene>
<protein>
    <recommendedName>
        <fullName evidence="5">DUF3558 domain-containing protein</fullName>
    </recommendedName>
</protein>
<accession>A0A6F8XUL6</accession>
<sequence length="187" mass="18969">MRGMNRLTLVAAAAALFATAGCGGGDPAASAPSATPPATSAAPSPSSACTLVSTDLIRSTFKENAGLDGAQKTEPFQDGKIYTCDFQAAAPWSLSVSVRVFTTPSPVDELVSIGVSSNQFATEVAGVGDGAAYIKRSSDVLQFSAVKKDGNTATFVSLLLFDATDGDETRAATIAKEVLSNAPKLGS</sequence>
<organism evidence="3 4">
    <name type="scientific">Phytohabitans flavus</name>
    <dbReference type="NCBI Taxonomy" id="1076124"/>
    <lineage>
        <taxon>Bacteria</taxon>
        <taxon>Bacillati</taxon>
        <taxon>Actinomycetota</taxon>
        <taxon>Actinomycetes</taxon>
        <taxon>Micromonosporales</taxon>
        <taxon>Micromonosporaceae</taxon>
    </lineage>
</organism>
<evidence type="ECO:0008006" key="5">
    <source>
        <dbReference type="Google" id="ProtNLM"/>
    </source>
</evidence>
<dbReference type="PROSITE" id="PS51257">
    <property type="entry name" value="PROKAR_LIPOPROTEIN"/>
    <property type="match status" value="1"/>
</dbReference>
<keyword evidence="4" id="KW-1185">Reference proteome</keyword>
<keyword evidence="2" id="KW-0732">Signal</keyword>
<dbReference type="InterPro" id="IPR006311">
    <property type="entry name" value="TAT_signal"/>
</dbReference>
<dbReference type="AlphaFoldDB" id="A0A6F8XUL6"/>
<proteinExistence type="predicted"/>
<feature type="signal peptide" evidence="2">
    <location>
        <begin position="1"/>
        <end position="20"/>
    </location>
</feature>
<feature type="chain" id="PRO_5039165957" description="DUF3558 domain-containing protein" evidence="2">
    <location>
        <begin position="21"/>
        <end position="187"/>
    </location>
</feature>
<dbReference type="PROSITE" id="PS51318">
    <property type="entry name" value="TAT"/>
    <property type="match status" value="1"/>
</dbReference>
<feature type="region of interest" description="Disordered" evidence="1">
    <location>
        <begin position="26"/>
        <end position="47"/>
    </location>
</feature>
<evidence type="ECO:0000256" key="2">
    <source>
        <dbReference type="SAM" id="SignalP"/>
    </source>
</evidence>
<reference evidence="3 4" key="1">
    <citation type="submission" date="2020-03" db="EMBL/GenBank/DDBJ databases">
        <title>Whole genome shotgun sequence of Phytohabitans flavus NBRC 107702.</title>
        <authorList>
            <person name="Komaki H."/>
            <person name="Tamura T."/>
        </authorList>
    </citation>
    <scope>NUCLEOTIDE SEQUENCE [LARGE SCALE GENOMIC DNA]</scope>
    <source>
        <strain evidence="3 4">NBRC 107702</strain>
    </source>
</reference>
<dbReference type="RefSeq" id="WP_173037249.1">
    <property type="nucleotide sequence ID" value="NZ_AP022870.1"/>
</dbReference>
<name>A0A6F8XUL6_9ACTN</name>